<sequence>DTRREIRENSGTNQPQTTDKPKETRSQKRRRRREKAKLYASLRTPSDDIVLANDSKEENGRAIVTEIDKAIAKAALTTCMDLPGADNGLCVNEKTSDSSMCPSETSIDVEDNLELGTLESTQKFEEIDLSQDAKEKSAQQMTPSLGLKPDVQSLSFPSDKVGAFENTQKFEEIDLSQDPKEGTSKQMAQSISQKPDVQFLSIPSDEVGTLESTQKFDEIDLSQDVKHESVEQMTPSMSLMPDVQTLTIPSDKPPKRSYLHIDELDYELKIWNRQFNVTKEVLSGDIVKDLSSFNEDEYDPYPPLEKTFQDLRDCDSFLLRYLSLTIAIIRTSSGFVVYDSHARDHEGYADPRGCSVLLMFDNVNSLIRHIRHFVKNKGRRENMFDNRPLTMHQRSYELAGLQVTLMN</sequence>
<proteinExistence type="predicted"/>
<dbReference type="HOGENOM" id="CLU_677207_0_0_1"/>
<keyword evidence="3" id="KW-1185">Reference proteome</keyword>
<dbReference type="InParanoid" id="A7T7C0"/>
<dbReference type="Gene3D" id="3.90.70.120">
    <property type="match status" value="1"/>
</dbReference>
<reference evidence="2 3" key="1">
    <citation type="journal article" date="2007" name="Science">
        <title>Sea anemone genome reveals ancestral eumetazoan gene repertoire and genomic organization.</title>
        <authorList>
            <person name="Putnam N.H."/>
            <person name="Srivastava M."/>
            <person name="Hellsten U."/>
            <person name="Dirks B."/>
            <person name="Chapman J."/>
            <person name="Salamov A."/>
            <person name="Terry A."/>
            <person name="Shapiro H."/>
            <person name="Lindquist E."/>
            <person name="Kapitonov V.V."/>
            <person name="Jurka J."/>
            <person name="Genikhovich G."/>
            <person name="Grigoriev I.V."/>
            <person name="Lucas S.M."/>
            <person name="Steele R.E."/>
            <person name="Finnerty J.R."/>
            <person name="Technau U."/>
            <person name="Martindale M.Q."/>
            <person name="Rokhsar D.S."/>
        </authorList>
    </citation>
    <scope>NUCLEOTIDE SEQUENCE [LARGE SCALE GENOMIC DNA]</scope>
    <source>
        <strain evidence="3">CH2 X CH6</strain>
    </source>
</reference>
<feature type="region of interest" description="Disordered" evidence="1">
    <location>
        <begin position="175"/>
        <end position="195"/>
    </location>
</feature>
<dbReference type="AlphaFoldDB" id="A7T7C0"/>
<dbReference type="Proteomes" id="UP000001593">
    <property type="component" value="Unassembled WGS sequence"/>
</dbReference>
<feature type="compositionally biased region" description="Polar residues" evidence="1">
    <location>
        <begin position="184"/>
        <end position="195"/>
    </location>
</feature>
<evidence type="ECO:0000313" key="3">
    <source>
        <dbReference type="Proteomes" id="UP000001593"/>
    </source>
</evidence>
<dbReference type="eggNOG" id="ENOG502SXC9">
    <property type="taxonomic scope" value="Eukaryota"/>
</dbReference>
<feature type="non-terminal residue" evidence="2">
    <location>
        <position position="1"/>
    </location>
</feature>
<feature type="compositionally biased region" description="Polar residues" evidence="1">
    <location>
        <begin position="9"/>
        <end position="18"/>
    </location>
</feature>
<gene>
    <name evidence="2" type="ORF">NEMVEDRAFT_v1g223314</name>
</gene>
<dbReference type="EMBL" id="DS471983">
    <property type="protein sequence ID" value="EDO28131.1"/>
    <property type="molecule type" value="Genomic_DNA"/>
</dbReference>
<accession>A7T7C0</accession>
<organism evidence="2 3">
    <name type="scientific">Nematostella vectensis</name>
    <name type="common">Starlet sea anemone</name>
    <dbReference type="NCBI Taxonomy" id="45351"/>
    <lineage>
        <taxon>Eukaryota</taxon>
        <taxon>Metazoa</taxon>
        <taxon>Cnidaria</taxon>
        <taxon>Anthozoa</taxon>
        <taxon>Hexacorallia</taxon>
        <taxon>Actiniaria</taxon>
        <taxon>Edwardsiidae</taxon>
        <taxon>Nematostella</taxon>
    </lineage>
</organism>
<name>A7T7C0_NEMVE</name>
<evidence type="ECO:0000313" key="2">
    <source>
        <dbReference type="EMBL" id="EDO28131.1"/>
    </source>
</evidence>
<evidence type="ECO:0000256" key="1">
    <source>
        <dbReference type="SAM" id="MobiDB-lite"/>
    </source>
</evidence>
<protein>
    <submittedName>
        <fullName evidence="2">Uncharacterized protein</fullName>
    </submittedName>
</protein>
<feature type="region of interest" description="Disordered" evidence="1">
    <location>
        <begin position="1"/>
        <end position="41"/>
    </location>
</feature>